<dbReference type="STRING" id="984487.A0A1E4SRA7"/>
<feature type="compositionally biased region" description="Polar residues" evidence="1">
    <location>
        <begin position="289"/>
        <end position="304"/>
    </location>
</feature>
<protein>
    <submittedName>
        <fullName evidence="3">Uncharacterized protein</fullName>
    </submittedName>
</protein>
<proteinExistence type="predicted"/>
<name>A0A1E4SRA7_9ASCO</name>
<feature type="compositionally biased region" description="Acidic residues" evidence="1">
    <location>
        <begin position="263"/>
        <end position="273"/>
    </location>
</feature>
<keyword evidence="4" id="KW-1185">Reference proteome</keyword>
<keyword evidence="2" id="KW-0472">Membrane</keyword>
<accession>A0A1E4SRA7</accession>
<sequence>MAILTPMKLMPLSIVLAPFRLAYNVTSYTVNLVVSAVSHTIVIPVLLTFNIMIYTPFIRMPFVGPLVWLLELNNSEHVSDYDWLSQQLHLFLVNAFHFVLVAVYIGVIVGVLSGLNLKVIRFVFGLFLRSGDAATSRPKDTKAMQTTPFLDEVYSRALKKEQQNNAADNIEAFSPVQSIPSNSTESLVTHLEPLSPPYSPRDGVRSTASGIESRLSAQRLRERFRNKDHFVNDGGMDIYEDDDGYGYNEAGAEMAQAPLINTIEEETESEDREDTPRHETLSLRGGFDVNTTSTKTTPHGSLKR</sequence>
<dbReference type="GeneID" id="30980388"/>
<dbReference type="AlphaFoldDB" id="A0A1E4SRA7"/>
<feature type="transmembrane region" description="Helical" evidence="2">
    <location>
        <begin position="32"/>
        <end position="53"/>
    </location>
</feature>
<dbReference type="RefSeq" id="XP_020067156.1">
    <property type="nucleotide sequence ID" value="XM_020206251.1"/>
</dbReference>
<evidence type="ECO:0000256" key="2">
    <source>
        <dbReference type="SAM" id="Phobius"/>
    </source>
</evidence>
<evidence type="ECO:0000313" key="3">
    <source>
        <dbReference type="EMBL" id="ODV82034.1"/>
    </source>
</evidence>
<evidence type="ECO:0000256" key="1">
    <source>
        <dbReference type="SAM" id="MobiDB-lite"/>
    </source>
</evidence>
<keyword evidence="2" id="KW-0812">Transmembrane</keyword>
<feature type="transmembrane region" description="Helical" evidence="2">
    <location>
        <begin position="91"/>
        <end position="112"/>
    </location>
</feature>
<organism evidence="3 4">
    <name type="scientific">Suhomyces tanzawaensis NRRL Y-17324</name>
    <dbReference type="NCBI Taxonomy" id="984487"/>
    <lineage>
        <taxon>Eukaryota</taxon>
        <taxon>Fungi</taxon>
        <taxon>Dikarya</taxon>
        <taxon>Ascomycota</taxon>
        <taxon>Saccharomycotina</taxon>
        <taxon>Pichiomycetes</taxon>
        <taxon>Debaryomycetaceae</taxon>
        <taxon>Suhomyces</taxon>
    </lineage>
</organism>
<dbReference type="EMBL" id="KV453909">
    <property type="protein sequence ID" value="ODV82034.1"/>
    <property type="molecule type" value="Genomic_DNA"/>
</dbReference>
<dbReference type="Proteomes" id="UP000094285">
    <property type="component" value="Unassembled WGS sequence"/>
</dbReference>
<dbReference type="OrthoDB" id="4026697at2759"/>
<evidence type="ECO:0000313" key="4">
    <source>
        <dbReference type="Proteomes" id="UP000094285"/>
    </source>
</evidence>
<reference evidence="4" key="1">
    <citation type="submission" date="2016-05" db="EMBL/GenBank/DDBJ databases">
        <title>Comparative genomics of biotechnologically important yeasts.</title>
        <authorList>
            <consortium name="DOE Joint Genome Institute"/>
            <person name="Riley R."/>
            <person name="Haridas S."/>
            <person name="Wolfe K.H."/>
            <person name="Lopes M.R."/>
            <person name="Hittinger C.T."/>
            <person name="Goker M."/>
            <person name="Salamov A."/>
            <person name="Wisecaver J."/>
            <person name="Long T.M."/>
            <person name="Aerts A.L."/>
            <person name="Barry K."/>
            <person name="Choi C."/>
            <person name="Clum A."/>
            <person name="Coughlan A.Y."/>
            <person name="Deshpande S."/>
            <person name="Douglass A.P."/>
            <person name="Hanson S.J."/>
            <person name="Klenk H.-P."/>
            <person name="Labutti K."/>
            <person name="Lapidus A."/>
            <person name="Lindquist E."/>
            <person name="Lipzen A."/>
            <person name="Meier-Kolthoff J.P."/>
            <person name="Ohm R.A."/>
            <person name="Otillar R.P."/>
            <person name="Pangilinan J."/>
            <person name="Peng Y."/>
            <person name="Rokas A."/>
            <person name="Rosa C.A."/>
            <person name="Scheuner C."/>
            <person name="Sibirny A.A."/>
            <person name="Slot J.C."/>
            <person name="Stielow J.B."/>
            <person name="Sun H."/>
            <person name="Kurtzman C.P."/>
            <person name="Blackwell M."/>
            <person name="Grigoriev I.V."/>
            <person name="Jeffries T.W."/>
        </authorList>
    </citation>
    <scope>NUCLEOTIDE SEQUENCE [LARGE SCALE GENOMIC DNA]</scope>
    <source>
        <strain evidence="4">NRRL Y-17324</strain>
    </source>
</reference>
<keyword evidence="2" id="KW-1133">Transmembrane helix</keyword>
<gene>
    <name evidence="3" type="ORF">CANTADRAFT_132441</name>
</gene>
<feature type="region of interest" description="Disordered" evidence="1">
    <location>
        <begin position="262"/>
        <end position="304"/>
    </location>
</feature>